<dbReference type="AlphaFoldDB" id="A0A5C6EXI8"/>
<evidence type="ECO:0000256" key="1">
    <source>
        <dbReference type="SAM" id="MobiDB-lite"/>
    </source>
</evidence>
<accession>A0A5C6EXI8</accession>
<name>A0A5C6EXI8_9BACT</name>
<protein>
    <recommendedName>
        <fullName evidence="4">DUF2203 domain-containing protein</fullName>
    </recommendedName>
</protein>
<evidence type="ECO:0000313" key="3">
    <source>
        <dbReference type="Proteomes" id="UP000317977"/>
    </source>
</evidence>
<evidence type="ECO:0008006" key="4">
    <source>
        <dbReference type="Google" id="ProtNLM"/>
    </source>
</evidence>
<dbReference type="OrthoDB" id="9802910at2"/>
<keyword evidence="3" id="KW-1185">Reference proteome</keyword>
<dbReference type="EMBL" id="SJPX01000003">
    <property type="protein sequence ID" value="TWU51931.1"/>
    <property type="molecule type" value="Genomic_DNA"/>
</dbReference>
<evidence type="ECO:0000313" key="2">
    <source>
        <dbReference type="EMBL" id="TWU51931.1"/>
    </source>
</evidence>
<gene>
    <name evidence="2" type="ORF">Poly59_35270</name>
</gene>
<dbReference type="RefSeq" id="WP_146535177.1">
    <property type="nucleotide sequence ID" value="NZ_SJPX01000003.1"/>
</dbReference>
<organism evidence="2 3">
    <name type="scientific">Rubripirellula reticaptiva</name>
    <dbReference type="NCBI Taxonomy" id="2528013"/>
    <lineage>
        <taxon>Bacteria</taxon>
        <taxon>Pseudomonadati</taxon>
        <taxon>Planctomycetota</taxon>
        <taxon>Planctomycetia</taxon>
        <taxon>Pirellulales</taxon>
        <taxon>Pirellulaceae</taxon>
        <taxon>Rubripirellula</taxon>
    </lineage>
</organism>
<reference evidence="2 3" key="1">
    <citation type="submission" date="2019-02" db="EMBL/GenBank/DDBJ databases">
        <title>Deep-cultivation of Planctomycetes and their phenomic and genomic characterization uncovers novel biology.</title>
        <authorList>
            <person name="Wiegand S."/>
            <person name="Jogler M."/>
            <person name="Boedeker C."/>
            <person name="Pinto D."/>
            <person name="Vollmers J."/>
            <person name="Rivas-Marin E."/>
            <person name="Kohn T."/>
            <person name="Peeters S.H."/>
            <person name="Heuer A."/>
            <person name="Rast P."/>
            <person name="Oberbeckmann S."/>
            <person name="Bunk B."/>
            <person name="Jeske O."/>
            <person name="Meyerdierks A."/>
            <person name="Storesund J.E."/>
            <person name="Kallscheuer N."/>
            <person name="Luecker S."/>
            <person name="Lage O.M."/>
            <person name="Pohl T."/>
            <person name="Merkel B.J."/>
            <person name="Hornburger P."/>
            <person name="Mueller R.-W."/>
            <person name="Bruemmer F."/>
            <person name="Labrenz M."/>
            <person name="Spormann A.M."/>
            <person name="Op Den Camp H."/>
            <person name="Overmann J."/>
            <person name="Amann R."/>
            <person name="Jetten M.S.M."/>
            <person name="Mascher T."/>
            <person name="Medema M.H."/>
            <person name="Devos D.P."/>
            <person name="Kaster A.-K."/>
            <person name="Ovreas L."/>
            <person name="Rohde M."/>
            <person name="Galperin M.Y."/>
            <person name="Jogler C."/>
        </authorList>
    </citation>
    <scope>NUCLEOTIDE SEQUENCE [LARGE SCALE GENOMIC DNA]</scope>
    <source>
        <strain evidence="2 3">Poly59</strain>
    </source>
</reference>
<sequence>MVRAINNKTSNTAENGLSDYTPTRATQTLPLVRMIVDDLVRLNESISAQKDQLKGIDQLSATMDRQAYVDELSDMRGMLDGDIQRLQTCIDELARLGVEVHQPFDGFVDFPAQLNRRPIRLCWHPADEKVEYWHELGQSADQRKKWDAAAVGC</sequence>
<feature type="region of interest" description="Disordered" evidence="1">
    <location>
        <begin position="1"/>
        <end position="22"/>
    </location>
</feature>
<dbReference type="Pfam" id="PF09969">
    <property type="entry name" value="DUF2203"/>
    <property type="match status" value="1"/>
</dbReference>
<proteinExistence type="predicted"/>
<dbReference type="InterPro" id="IPR018699">
    <property type="entry name" value="DUF2203"/>
</dbReference>
<dbReference type="Proteomes" id="UP000317977">
    <property type="component" value="Unassembled WGS sequence"/>
</dbReference>
<comment type="caution">
    <text evidence="2">The sequence shown here is derived from an EMBL/GenBank/DDBJ whole genome shotgun (WGS) entry which is preliminary data.</text>
</comment>